<dbReference type="InterPro" id="IPR006558">
    <property type="entry name" value="LamG-like"/>
</dbReference>
<feature type="domain" description="LamG-like jellyroll fold" evidence="5">
    <location>
        <begin position="883"/>
        <end position="1010"/>
    </location>
</feature>
<dbReference type="Proteomes" id="UP000310314">
    <property type="component" value="Unassembled WGS sequence"/>
</dbReference>
<dbReference type="Gene3D" id="3.20.20.80">
    <property type="entry name" value="Glycosidases"/>
    <property type="match status" value="1"/>
</dbReference>
<dbReference type="Gene3D" id="2.60.120.200">
    <property type="match status" value="1"/>
</dbReference>
<dbReference type="OrthoDB" id="1450284at2"/>
<keyword evidence="1" id="KW-0732">Signal</keyword>
<dbReference type="InterPro" id="IPR013783">
    <property type="entry name" value="Ig-like_fold"/>
</dbReference>
<feature type="region of interest" description="Disordered" evidence="3">
    <location>
        <begin position="824"/>
        <end position="843"/>
    </location>
</feature>
<dbReference type="InterPro" id="IPR026444">
    <property type="entry name" value="Secre_tail"/>
</dbReference>
<dbReference type="Pfam" id="PF18962">
    <property type="entry name" value="Por_Secre_tail"/>
    <property type="match status" value="1"/>
</dbReference>
<evidence type="ECO:0000313" key="6">
    <source>
        <dbReference type="EMBL" id="TMM57299.1"/>
    </source>
</evidence>
<protein>
    <submittedName>
        <fullName evidence="6">DUF4038 domain-containing protein</fullName>
    </submittedName>
</protein>
<keyword evidence="7" id="KW-1185">Reference proteome</keyword>
<evidence type="ECO:0000256" key="3">
    <source>
        <dbReference type="SAM" id="MobiDB-lite"/>
    </source>
</evidence>
<keyword evidence="4" id="KW-1133">Transmembrane helix</keyword>
<dbReference type="SUPFAM" id="SSF49785">
    <property type="entry name" value="Galactose-binding domain-like"/>
    <property type="match status" value="1"/>
</dbReference>
<reference evidence="6 7" key="1">
    <citation type="submission" date="2019-05" db="EMBL/GenBank/DDBJ databases">
        <authorList>
            <person name="Zhang J.-Y."/>
            <person name="Feg X."/>
            <person name="Du Z.-J."/>
        </authorList>
    </citation>
    <scope>NUCLEOTIDE SEQUENCE [LARGE SCALE GENOMIC DNA]</scope>
    <source>
        <strain evidence="6 7">RZ26</strain>
    </source>
</reference>
<dbReference type="SUPFAM" id="SSF49899">
    <property type="entry name" value="Concanavalin A-like lectins/glucanases"/>
    <property type="match status" value="1"/>
</dbReference>
<dbReference type="PANTHER" id="PTHR37836">
    <property type="entry name" value="LMO1036 PROTEIN"/>
    <property type="match status" value="1"/>
</dbReference>
<dbReference type="PANTHER" id="PTHR37836:SF2">
    <property type="entry name" value="DUF4038 DOMAIN-CONTAINING PROTEIN"/>
    <property type="match status" value="1"/>
</dbReference>
<feature type="transmembrane region" description="Helical" evidence="4">
    <location>
        <begin position="12"/>
        <end position="31"/>
    </location>
</feature>
<comment type="caution">
    <text evidence="6">The sequence shown here is derived from an EMBL/GenBank/DDBJ whole genome shotgun (WGS) entry which is preliminary data.</text>
</comment>
<evidence type="ECO:0000256" key="1">
    <source>
        <dbReference type="ARBA" id="ARBA00022729"/>
    </source>
</evidence>
<name>A0A5S3PRN7_9FLAO</name>
<dbReference type="Pfam" id="PF11721">
    <property type="entry name" value="Malectin"/>
    <property type="match status" value="1"/>
</dbReference>
<keyword evidence="4" id="KW-0812">Transmembrane</keyword>
<sequence length="1132" mass="126947">MNPPMESRISTIYRFFLLVVLCSYTNIAAFAQTKTHAVMEVVEVEFISQQQYNNPYMDVDVWVELKKSESSQVYRIPIFWDGGNVFRARLVATSPGNWTWNIINETVGNADQGFLGKSGSFTANAADVSANPNNRGFIQVDPVTNRTLQYADGTPFFYTADTSWSALTAVFGFDNANDITGISFKDYILTRKNQGFNGLNVIASFPDDSYIEQQGRNLDRPGTKSGLWASATWGKKIAPSGESPFQMKVPGQPVTDAYPEVDYKKIIPEYWQAVDKRMQFLSDQGFVTLFESVRRHERWPFRPQNEKDAFYNYIRYLWARYGCYNMIFSWVHHDSQGSIYPNWRELVKDAHNKLSKQLGNQMPYGQPRTAMSFNTTLNNWEKDMPNALDVQNVSNAERDETMHEWLRNIHNSQKSTKPALNLEPFYPGWGLHSSNEINQGLTDITMAQMQMYGSVLSGGLAGHAWGDAWYSGAATATGRRQSDGGTIVPNNDPQKNALNSFESQSMGHLRNFILDAGHDYRQLKPAAHTNLSDSQGFIHTLSISDDKKFALGFFTADSRSSPSVLPKITNLIASQSYAFEWWDVTNGKWIFADDIKTDDKGTLQTPTVPNKDRTKNWAYRIQSDAAVEIETNNDFVLRINSGGEEVFHDGDSFSADTYFDTGRELDRPQTGLEDPYKTFRYSRSQVMNYDIPLDDGEYTVELHFAELWFGATGGGSGGAGKRVFDIRFEGELLEDNLDVFAEVGAETLLTRTYKVNVSDGILDIDFSSLASDGGTRHPIINAIEIVETPISEEVEEEEEEEDIVEEIEESEPLELDSLVGHWPLDETNGTNAKDTSGQDRDGKLEKGITFNNDKTIGQIEGALIFDGSDDYIRLPDIDDNLQSGFSVSSWVRPINAEGGYQGLVGSSTAGGFMMFIHRGKLGFKVTTTANGSKLLSQGSIQNNVWQMVTCTFDGSAMQWYINGINVHTESFSGSLRDRSVAWIGWSGWSKEYFKGAMDDVRLFNKALTQEEVLSLFKKANGGKTAIASTAKTESSEIEKEDLQESLVLEPTRAESDQIWNVYPNPTLGRFNIAGIPQGEMDIMVIDFMGRVISTFKTDQGNPELNFTGYPDGIYTVKVLQKGVQRNFKVVKR</sequence>
<dbReference type="GO" id="GO:0004553">
    <property type="term" value="F:hydrolase activity, hydrolyzing O-glycosyl compounds"/>
    <property type="evidence" value="ECO:0007669"/>
    <property type="project" value="UniProtKB-ARBA"/>
</dbReference>
<dbReference type="InterPro" id="IPR025277">
    <property type="entry name" value="Apiosidase-like_cat_dom"/>
</dbReference>
<keyword evidence="2" id="KW-1015">Disulfide bond</keyword>
<organism evidence="6 7">
    <name type="scientific">Maribacter algarum</name>
    <name type="common">ex Zhang et al. 2020</name>
    <dbReference type="NCBI Taxonomy" id="2578118"/>
    <lineage>
        <taxon>Bacteria</taxon>
        <taxon>Pseudomonadati</taxon>
        <taxon>Bacteroidota</taxon>
        <taxon>Flavobacteriia</taxon>
        <taxon>Flavobacteriales</taxon>
        <taxon>Flavobacteriaceae</taxon>
        <taxon>Maribacter</taxon>
    </lineage>
</organism>
<dbReference type="AlphaFoldDB" id="A0A5S3PRN7"/>
<evidence type="ECO:0000259" key="5">
    <source>
        <dbReference type="SMART" id="SM00560"/>
    </source>
</evidence>
<dbReference type="InterPro" id="IPR032260">
    <property type="entry name" value="DUF5060"/>
</dbReference>
<dbReference type="InterPro" id="IPR008979">
    <property type="entry name" value="Galactose-bd-like_sf"/>
</dbReference>
<evidence type="ECO:0000313" key="7">
    <source>
        <dbReference type="Proteomes" id="UP000310314"/>
    </source>
</evidence>
<dbReference type="GO" id="GO:0005975">
    <property type="term" value="P:carbohydrate metabolic process"/>
    <property type="evidence" value="ECO:0007669"/>
    <property type="project" value="UniProtKB-ARBA"/>
</dbReference>
<keyword evidence="4" id="KW-0472">Membrane</keyword>
<proteinExistence type="predicted"/>
<dbReference type="Pfam" id="PF16586">
    <property type="entry name" value="DUF5060"/>
    <property type="match status" value="1"/>
</dbReference>
<dbReference type="EMBL" id="VATY01000002">
    <property type="protein sequence ID" value="TMM57299.1"/>
    <property type="molecule type" value="Genomic_DNA"/>
</dbReference>
<evidence type="ECO:0000256" key="4">
    <source>
        <dbReference type="SAM" id="Phobius"/>
    </source>
</evidence>
<dbReference type="InterPro" id="IPR013320">
    <property type="entry name" value="ConA-like_dom_sf"/>
</dbReference>
<evidence type="ECO:0000256" key="2">
    <source>
        <dbReference type="ARBA" id="ARBA00023157"/>
    </source>
</evidence>
<dbReference type="NCBIfam" id="TIGR04183">
    <property type="entry name" value="Por_Secre_tail"/>
    <property type="match status" value="1"/>
</dbReference>
<dbReference type="Gene3D" id="2.60.120.430">
    <property type="entry name" value="Galactose-binding lectin"/>
    <property type="match status" value="1"/>
</dbReference>
<dbReference type="InterPro" id="IPR021720">
    <property type="entry name" value="Malectin_dom"/>
</dbReference>
<dbReference type="Pfam" id="PF13385">
    <property type="entry name" value="Laminin_G_3"/>
    <property type="match status" value="1"/>
</dbReference>
<gene>
    <name evidence="6" type="ORF">FEE95_12495</name>
</gene>
<dbReference type="SMART" id="SM00560">
    <property type="entry name" value="LamGL"/>
    <property type="match status" value="1"/>
</dbReference>
<accession>A0A5S3PRN7</accession>
<dbReference type="Gene3D" id="2.60.40.10">
    <property type="entry name" value="Immunoglobulins"/>
    <property type="match status" value="1"/>
</dbReference>
<dbReference type="Pfam" id="PF13204">
    <property type="entry name" value="Apiosidase"/>
    <property type="match status" value="1"/>
</dbReference>